<dbReference type="GO" id="GO:0005886">
    <property type="term" value="C:plasma membrane"/>
    <property type="evidence" value="ECO:0007669"/>
    <property type="project" value="UniProtKB-SubCell"/>
</dbReference>
<sequence length="137" mass="15241">MPLNFSTARKPIMTFALAGLADIVLLLLIFFLLTSSFVPQFGIRVNLPRVEAGAPTQAQYVTVVLTEDGRFYVEQQQVGREDLLNVLRNVKGERTTLVLRADRRATVEQFAYVASTARALGMTVLMATERPDVSPLR</sequence>
<keyword evidence="6 8" id="KW-0472">Membrane</keyword>
<comment type="caution">
    <text evidence="9">The sequence shown here is derived from an EMBL/GenBank/DDBJ whole genome shotgun (WGS) entry which is preliminary data.</text>
</comment>
<proteinExistence type="inferred from homology"/>
<evidence type="ECO:0000313" key="9">
    <source>
        <dbReference type="EMBL" id="HER97222.1"/>
    </source>
</evidence>
<protein>
    <submittedName>
        <fullName evidence="9">Biopolymer transporter ExbD</fullName>
    </submittedName>
</protein>
<keyword evidence="5 8" id="KW-1133">Transmembrane helix</keyword>
<dbReference type="InterPro" id="IPR003400">
    <property type="entry name" value="ExbD"/>
</dbReference>
<evidence type="ECO:0000256" key="3">
    <source>
        <dbReference type="ARBA" id="ARBA00022475"/>
    </source>
</evidence>
<keyword evidence="7" id="KW-0653">Protein transport</keyword>
<dbReference type="PANTHER" id="PTHR30558:SF7">
    <property type="entry name" value="TOL-PAL SYSTEM PROTEIN TOLR"/>
    <property type="match status" value="1"/>
</dbReference>
<feature type="transmembrane region" description="Helical" evidence="8">
    <location>
        <begin position="12"/>
        <end position="34"/>
    </location>
</feature>
<gene>
    <name evidence="9" type="ORF">ENO59_12085</name>
</gene>
<dbReference type="GO" id="GO:0022857">
    <property type="term" value="F:transmembrane transporter activity"/>
    <property type="evidence" value="ECO:0007669"/>
    <property type="project" value="InterPro"/>
</dbReference>
<name>A0A7V2F7K0_RHOMR</name>
<keyword evidence="3" id="KW-1003">Cell membrane</keyword>
<dbReference type="PANTHER" id="PTHR30558">
    <property type="entry name" value="EXBD MEMBRANE COMPONENT OF PMF-DRIVEN MACROMOLECULE IMPORT SYSTEM"/>
    <property type="match status" value="1"/>
</dbReference>
<keyword evidence="7" id="KW-0813">Transport</keyword>
<evidence type="ECO:0000256" key="1">
    <source>
        <dbReference type="ARBA" id="ARBA00004162"/>
    </source>
</evidence>
<dbReference type="EMBL" id="DSGB01000007">
    <property type="protein sequence ID" value="HER97222.1"/>
    <property type="molecule type" value="Genomic_DNA"/>
</dbReference>
<evidence type="ECO:0000256" key="7">
    <source>
        <dbReference type="RuleBase" id="RU003879"/>
    </source>
</evidence>
<evidence type="ECO:0000256" key="4">
    <source>
        <dbReference type="ARBA" id="ARBA00022692"/>
    </source>
</evidence>
<organism evidence="9">
    <name type="scientific">Rhodothermus marinus</name>
    <name type="common">Rhodothermus obamensis</name>
    <dbReference type="NCBI Taxonomy" id="29549"/>
    <lineage>
        <taxon>Bacteria</taxon>
        <taxon>Pseudomonadati</taxon>
        <taxon>Rhodothermota</taxon>
        <taxon>Rhodothermia</taxon>
        <taxon>Rhodothermales</taxon>
        <taxon>Rhodothermaceae</taxon>
        <taxon>Rhodothermus</taxon>
    </lineage>
</organism>
<comment type="subcellular location">
    <subcellularLocation>
        <location evidence="1">Cell membrane</location>
        <topology evidence="1">Single-pass membrane protein</topology>
    </subcellularLocation>
    <subcellularLocation>
        <location evidence="7">Cell membrane</location>
        <topology evidence="7">Single-pass type II membrane protein</topology>
    </subcellularLocation>
</comment>
<evidence type="ECO:0000256" key="5">
    <source>
        <dbReference type="ARBA" id="ARBA00022989"/>
    </source>
</evidence>
<accession>A0A7V2F7K0</accession>
<keyword evidence="4 7" id="KW-0812">Transmembrane</keyword>
<dbReference type="Pfam" id="PF02472">
    <property type="entry name" value="ExbD"/>
    <property type="match status" value="1"/>
</dbReference>
<evidence type="ECO:0000256" key="8">
    <source>
        <dbReference type="SAM" id="Phobius"/>
    </source>
</evidence>
<dbReference type="GO" id="GO:0015031">
    <property type="term" value="P:protein transport"/>
    <property type="evidence" value="ECO:0007669"/>
    <property type="project" value="UniProtKB-KW"/>
</dbReference>
<evidence type="ECO:0000256" key="2">
    <source>
        <dbReference type="ARBA" id="ARBA00005811"/>
    </source>
</evidence>
<comment type="similarity">
    <text evidence="2 7">Belongs to the ExbD/TolR family.</text>
</comment>
<evidence type="ECO:0000256" key="6">
    <source>
        <dbReference type="ARBA" id="ARBA00023136"/>
    </source>
</evidence>
<dbReference type="Gene3D" id="3.30.420.270">
    <property type="match status" value="1"/>
</dbReference>
<reference evidence="9" key="1">
    <citation type="journal article" date="2020" name="mSystems">
        <title>Genome- and Community-Level Interaction Insights into Carbon Utilization and Element Cycling Functions of Hydrothermarchaeota in Hydrothermal Sediment.</title>
        <authorList>
            <person name="Zhou Z."/>
            <person name="Liu Y."/>
            <person name="Xu W."/>
            <person name="Pan J."/>
            <person name="Luo Z.H."/>
            <person name="Li M."/>
        </authorList>
    </citation>
    <scope>NUCLEOTIDE SEQUENCE [LARGE SCALE GENOMIC DNA]</scope>
    <source>
        <strain evidence="9">SpSt-143</strain>
    </source>
</reference>
<dbReference type="AlphaFoldDB" id="A0A7V2F7K0"/>